<keyword evidence="3" id="KW-1185">Reference proteome</keyword>
<dbReference type="KEGG" id="mpt:Mpe_B0471"/>
<dbReference type="Proteomes" id="UP000000366">
    <property type="component" value="Plasmid RPME01"/>
</dbReference>
<name>A2SNS2_METPP</name>
<dbReference type="KEGG" id="mpt:Mpe_B0436"/>
<dbReference type="AlphaFoldDB" id="A2SNS2"/>
<geneLocation type="plasmid" evidence="1 3">
    <name>RPME01</name>
</geneLocation>
<evidence type="ECO:0000313" key="1">
    <source>
        <dbReference type="EMBL" id="ABM97211.1"/>
    </source>
</evidence>
<reference evidence="1" key="2">
    <citation type="submission" date="2007-01" db="EMBL/GenBank/DDBJ databases">
        <authorList>
            <person name="Copeland A."/>
            <person name="Lucas S."/>
            <person name="Lapidus A."/>
            <person name="Barry K."/>
            <person name="Detter J.C."/>
            <person name="Glavina del Rio T."/>
            <person name="Hammon N."/>
            <person name="Dalin E."/>
            <person name="Tice H."/>
            <person name="Pitluck S."/>
            <person name="Chain P."/>
            <person name="Malfatti S."/>
            <person name="Shin M."/>
            <person name="Vergez L."/>
            <person name="Schmutz J."/>
            <person name="Larimer F."/>
            <person name="Land M."/>
            <person name="Hauser L."/>
            <person name="Richardson P."/>
        </authorList>
    </citation>
    <scope>NUCLEOTIDE SEQUENCE</scope>
    <source>
        <strain evidence="1">PM1</strain>
        <plasmid evidence="1">RPME01</plasmid>
    </source>
</reference>
<organism evidence="1 3">
    <name type="scientific">Methylibium petroleiphilum (strain ATCC BAA-1232 / LMG 22953 / PM1)</name>
    <dbReference type="NCBI Taxonomy" id="420662"/>
    <lineage>
        <taxon>Bacteria</taxon>
        <taxon>Pseudomonadati</taxon>
        <taxon>Pseudomonadota</taxon>
        <taxon>Betaproteobacteria</taxon>
        <taxon>Burkholderiales</taxon>
        <taxon>Sphaerotilaceae</taxon>
        <taxon>Methylibium</taxon>
    </lineage>
</organism>
<protein>
    <submittedName>
        <fullName evidence="1">Uncharacterized protein</fullName>
    </submittedName>
</protein>
<reference evidence="1 3" key="1">
    <citation type="journal article" date="2007" name="J. Bacteriol.">
        <title>Whole-genome analysis of the methyl tert-butyl ether-degrading beta-proteobacterium Methylibium petroleiphilum PM1.</title>
        <authorList>
            <person name="Kane S.R."/>
            <person name="Chakicherla A.Y."/>
            <person name="Chain P.S.G."/>
            <person name="Schmidt R."/>
            <person name="Shin M.W."/>
            <person name="Legler T.C."/>
            <person name="Scow K.M."/>
            <person name="Larimer F.W."/>
            <person name="Lucas S.M."/>
            <person name="Richardson P.M."/>
            <person name="Hristova K.R."/>
        </authorList>
    </citation>
    <scope>NUCLEOTIDE SEQUENCE [LARGE SCALE GENOMIC DNA]</scope>
    <source>
        <strain evidence="3">ATCC BAA-1232 / LMG 22953 / PM1</strain>
        <plasmid evidence="1">PM1</plasmid>
        <plasmid evidence="1 3">RPME01</plasmid>
    </source>
</reference>
<dbReference type="EMBL" id="CP000556">
    <property type="protein sequence ID" value="ABM97245.1"/>
    <property type="molecule type" value="Genomic_DNA"/>
</dbReference>
<sequence>MAGLRADGLSRVPFPQAKTCSGRLTRVEAQAPRPLTVAGAAQVGSVPAERVFLIPVSLRRPNGRREHQRNFIVAQADHAVRAAVLSNEV</sequence>
<accession>A2SNS2</accession>
<keyword evidence="1" id="KW-0614">Plasmid</keyword>
<evidence type="ECO:0000313" key="2">
    <source>
        <dbReference type="EMBL" id="ABM97245.1"/>
    </source>
</evidence>
<dbReference type="HOGENOM" id="CLU_2451213_0_0_4"/>
<evidence type="ECO:0000313" key="3">
    <source>
        <dbReference type="Proteomes" id="UP000000366"/>
    </source>
</evidence>
<dbReference type="EMBL" id="CP000556">
    <property type="protein sequence ID" value="ABM97211.1"/>
    <property type="molecule type" value="Genomic_DNA"/>
</dbReference>
<proteinExistence type="predicted"/>
<gene>
    <name evidence="1" type="ordered locus">Mpe_B0436</name>
    <name evidence="2" type="ordered locus">Mpe_B0471</name>
</gene>